<dbReference type="Pfam" id="PF04182">
    <property type="entry name" value="B-block_TFIIIC"/>
    <property type="match status" value="1"/>
</dbReference>
<feature type="domain" description="General transcription factor 3C polypeptide 1 winged-helix" evidence="8">
    <location>
        <begin position="1"/>
        <end position="102"/>
    </location>
</feature>
<dbReference type="InterPro" id="IPR056467">
    <property type="entry name" value="eWH_GTF3C1"/>
</dbReference>
<evidence type="ECO:0000256" key="2">
    <source>
        <dbReference type="ARBA" id="ARBA00022553"/>
    </source>
</evidence>
<keyword evidence="4" id="KW-0804">Transcription</keyword>
<dbReference type="CDD" id="cd16169">
    <property type="entry name" value="Tau138_eWH"/>
    <property type="match status" value="1"/>
</dbReference>
<feature type="domain" description="DUF7646" evidence="12">
    <location>
        <begin position="330"/>
        <end position="407"/>
    </location>
</feature>
<comment type="subcellular location">
    <subcellularLocation>
        <location evidence="1">Nucleus</location>
    </subcellularLocation>
</comment>
<dbReference type="Pfam" id="PF23704">
    <property type="entry name" value="WHD_GTF3C1_N"/>
    <property type="match status" value="1"/>
</dbReference>
<dbReference type="Pfam" id="PF24657">
    <property type="entry name" value="DUF7646"/>
    <property type="match status" value="1"/>
</dbReference>
<dbReference type="GO" id="GO:0005634">
    <property type="term" value="C:nucleus"/>
    <property type="evidence" value="ECO:0007669"/>
    <property type="project" value="UniProtKB-SubCell"/>
</dbReference>
<dbReference type="PANTHER" id="PTHR15180">
    <property type="entry name" value="GENERAL TRANSCRIPTION FACTOR 3C POLYPEPTIDE 1"/>
    <property type="match status" value="1"/>
</dbReference>
<dbReference type="GO" id="GO:0003677">
    <property type="term" value="F:DNA binding"/>
    <property type="evidence" value="ECO:0007669"/>
    <property type="project" value="UniProtKB-KW"/>
</dbReference>
<dbReference type="Gene3D" id="1.10.10.10">
    <property type="entry name" value="Winged helix-like DNA-binding domain superfamily/Winged helix DNA-binding domain"/>
    <property type="match status" value="1"/>
</dbReference>
<feature type="compositionally biased region" description="Basic and acidic residues" evidence="6">
    <location>
        <begin position="1532"/>
        <end position="1541"/>
    </location>
</feature>
<dbReference type="InterPro" id="IPR056064">
    <property type="entry name" value="DUF7647"/>
</dbReference>
<feature type="region of interest" description="Disordered" evidence="6">
    <location>
        <begin position="1718"/>
        <end position="1741"/>
    </location>
</feature>
<evidence type="ECO:0000259" key="13">
    <source>
        <dbReference type="Pfam" id="PF24658"/>
    </source>
</evidence>
<dbReference type="InterPro" id="IPR007309">
    <property type="entry name" value="TFIIIC_Bblock-bd"/>
</dbReference>
<dbReference type="InterPro" id="IPR036388">
    <property type="entry name" value="WH-like_DNA-bd_sf"/>
</dbReference>
<keyword evidence="2" id="KW-0597">Phosphoprotein</keyword>
<feature type="region of interest" description="Disordered" evidence="6">
    <location>
        <begin position="1252"/>
        <end position="1283"/>
    </location>
</feature>
<protein>
    <recommendedName>
        <fullName evidence="16">B-block binding subunit of TFIIIC domain-containing protein</fullName>
    </recommendedName>
</protein>
<feature type="domain" description="DUF7645" evidence="11">
    <location>
        <begin position="949"/>
        <end position="1007"/>
    </location>
</feature>
<evidence type="ECO:0000256" key="6">
    <source>
        <dbReference type="SAM" id="MobiDB-lite"/>
    </source>
</evidence>
<dbReference type="Pfam" id="PF24655">
    <property type="entry name" value="DUF7645"/>
    <property type="match status" value="1"/>
</dbReference>
<dbReference type="Pfam" id="PF24101">
    <property type="entry name" value="WHD_GTF3C1"/>
    <property type="match status" value="1"/>
</dbReference>
<feature type="domain" description="DUF7647" evidence="13">
    <location>
        <begin position="767"/>
        <end position="947"/>
    </location>
</feature>
<evidence type="ECO:0000256" key="3">
    <source>
        <dbReference type="ARBA" id="ARBA00023125"/>
    </source>
</evidence>
<feature type="domain" description="GTF3C1 extended winged-helix" evidence="9">
    <location>
        <begin position="566"/>
        <end position="673"/>
    </location>
</feature>
<dbReference type="InterPro" id="IPR056020">
    <property type="entry name" value="DUF7599"/>
</dbReference>
<evidence type="ECO:0000259" key="7">
    <source>
        <dbReference type="Pfam" id="PF04182"/>
    </source>
</evidence>
<keyword evidence="15" id="KW-1185">Reference proteome</keyword>
<comment type="caution">
    <text evidence="14">The sequence shown here is derived from an EMBL/GenBank/DDBJ whole genome shotgun (WGS) entry which is preliminary data.</text>
</comment>
<dbReference type="InterPro" id="IPR036390">
    <property type="entry name" value="WH_DNA-bd_sf"/>
</dbReference>
<evidence type="ECO:0000259" key="8">
    <source>
        <dbReference type="Pfam" id="PF23704"/>
    </source>
</evidence>
<evidence type="ECO:0000256" key="5">
    <source>
        <dbReference type="ARBA" id="ARBA00023242"/>
    </source>
</evidence>
<dbReference type="InterPro" id="IPR056428">
    <property type="entry name" value="WH_GTF3C1"/>
</dbReference>
<feature type="domain" description="DUF7599" evidence="10">
    <location>
        <begin position="237"/>
        <end position="315"/>
    </location>
</feature>
<dbReference type="PANTHER" id="PTHR15180:SF1">
    <property type="entry name" value="GENERAL TRANSCRIPTION FACTOR 3C POLYPEPTIDE 1"/>
    <property type="match status" value="1"/>
</dbReference>
<dbReference type="SUPFAM" id="SSF46785">
    <property type="entry name" value="Winged helix' DNA-binding domain"/>
    <property type="match status" value="1"/>
</dbReference>
<feature type="compositionally biased region" description="Basic and acidic residues" evidence="6">
    <location>
        <begin position="1325"/>
        <end position="1344"/>
    </location>
</feature>
<feature type="region of interest" description="Disordered" evidence="6">
    <location>
        <begin position="1322"/>
        <end position="1385"/>
    </location>
</feature>
<reference evidence="14 15" key="1">
    <citation type="submission" date="2024-09" db="EMBL/GenBank/DDBJ databases">
        <title>Chromosome-scale assembly of Riccia fluitans.</title>
        <authorList>
            <person name="Paukszto L."/>
            <person name="Sawicki J."/>
            <person name="Karawczyk K."/>
            <person name="Piernik-Szablinska J."/>
            <person name="Szczecinska M."/>
            <person name="Mazdziarz M."/>
        </authorList>
    </citation>
    <scope>NUCLEOTIDE SEQUENCE [LARGE SCALE GENOMIC DNA]</scope>
    <source>
        <strain evidence="14">Rf_01</strain>
        <tissue evidence="14">Aerial parts of the thallus</tissue>
    </source>
</reference>
<evidence type="ECO:0008006" key="16">
    <source>
        <dbReference type="Google" id="ProtNLM"/>
    </source>
</evidence>
<dbReference type="InterPro" id="IPR056062">
    <property type="entry name" value="DUF7645"/>
</dbReference>
<evidence type="ECO:0000259" key="11">
    <source>
        <dbReference type="Pfam" id="PF24655"/>
    </source>
</evidence>
<proteinExistence type="predicted"/>
<evidence type="ECO:0000313" key="15">
    <source>
        <dbReference type="Proteomes" id="UP001605036"/>
    </source>
</evidence>
<feature type="region of interest" description="Disordered" evidence="6">
    <location>
        <begin position="1528"/>
        <end position="1562"/>
    </location>
</feature>
<evidence type="ECO:0000259" key="12">
    <source>
        <dbReference type="Pfam" id="PF24657"/>
    </source>
</evidence>
<dbReference type="Pfam" id="PF24658">
    <property type="entry name" value="DUF7647"/>
    <property type="match status" value="1"/>
</dbReference>
<feature type="compositionally biased region" description="Basic and acidic residues" evidence="6">
    <location>
        <begin position="1721"/>
        <end position="1735"/>
    </location>
</feature>
<keyword evidence="3" id="KW-0238">DNA-binding</keyword>
<dbReference type="InterPro" id="IPR035625">
    <property type="entry name" value="Tfc3-like_eWH"/>
</dbReference>
<dbReference type="InterPro" id="IPR056063">
    <property type="entry name" value="DUF7646"/>
</dbReference>
<gene>
    <name evidence="14" type="ORF">R1flu_020200</name>
</gene>
<keyword evidence="5" id="KW-0539">Nucleus</keyword>
<organism evidence="14 15">
    <name type="scientific">Riccia fluitans</name>
    <dbReference type="NCBI Taxonomy" id="41844"/>
    <lineage>
        <taxon>Eukaryota</taxon>
        <taxon>Viridiplantae</taxon>
        <taxon>Streptophyta</taxon>
        <taxon>Embryophyta</taxon>
        <taxon>Marchantiophyta</taxon>
        <taxon>Marchantiopsida</taxon>
        <taxon>Marchantiidae</taxon>
        <taxon>Marchantiales</taxon>
        <taxon>Ricciaceae</taxon>
        <taxon>Riccia</taxon>
    </lineage>
</organism>
<evidence type="ECO:0000256" key="4">
    <source>
        <dbReference type="ARBA" id="ARBA00023163"/>
    </source>
</evidence>
<feature type="region of interest" description="Disordered" evidence="6">
    <location>
        <begin position="543"/>
        <end position="568"/>
    </location>
</feature>
<dbReference type="EMBL" id="JBHFFA010000001">
    <property type="protein sequence ID" value="KAL2652072.1"/>
    <property type="molecule type" value="Genomic_DNA"/>
</dbReference>
<feature type="region of interest" description="Disordered" evidence="6">
    <location>
        <begin position="404"/>
        <end position="431"/>
    </location>
</feature>
<evidence type="ECO:0000256" key="1">
    <source>
        <dbReference type="ARBA" id="ARBA00004123"/>
    </source>
</evidence>
<feature type="domain" description="B-block binding subunit of TFIIIC" evidence="7">
    <location>
        <begin position="113"/>
        <end position="189"/>
    </location>
</feature>
<dbReference type="Pfam" id="PF24538">
    <property type="entry name" value="DUF7599"/>
    <property type="match status" value="1"/>
</dbReference>
<sequence length="2158" mass="240615">MDALVSAALQELAVEGSEGCTLPKLWSLIHDAATEARINLAGRPKQYLWQELLIVPGIVLSLPKSVSIAVSDPRVQPVESAEKLGVQIVASEALRDGSLGLYDLKVCDARLSKEQRDILERIAKSRTNGITQSQLSKEFKVTGNKIFYLVKMLESRGLVVRQTTLVRTEESKTPIVATNLLHLTRYAKDLTLSSHQRFEILRKSKDDNVEAGDLLGDDGEGDELGPKTKGGDFVIQDDFPAMEKICQKLEETEDKVLVVGDLKGSLGYRQAVGHRTWRRLMKRLQDAGVVEVFNAQIDRKIRPCVRLLKSFDMKALSGANEETEGDNTVKRGKITDMVMELSIDQQIYHLVDQSGSDGVQMMEVFNRLGLQNKRNYCRVATMLARQCLVSEAENHKRSTLYRLKTGDRASGGAAAPLMSRNDSGEGSPKVPAIMSREDTEHASVAAPADPQTSGFIMYNDHALQAERSTSAVPSPVTDLQRQETESRSSRKQPGIAQDIGGRKVREKDRKELLLLNRDILASEKESGSYNNALSVVEHPSSVISSPVEQVPPTRTTQNHSGVQVPTTTRAQREQRILEKLQAERFVLRVELHRWLEDIENRKDTMMDRKTLSRILQAFQRDGRCKCVLLSMPGLTNCGRQRTVEVVLLPSVTVDEKVLNEVHEKVRKFDMDCRGYGQSRARKKDDVPVLDGVKRMRSNIPRMKHRVTKFDTVKNGSWSMQANGFINAKMVRVSMLHHFLWSYITSYSDESQVYGGFRQPDGTLGGLRTFSLASAVKKMPLELFLQIIGSVHRVEDSTTWCEKGLRLCDLPTQAFSLFLDVGATGRLSWLVDVLRRLKLVRLVMGGHQQLLDCQQDLRNCSLAAVLTYAMESEPYLEEPAPSPLPSFNLDNYDTSPRARHEFSISTKDGQDAYWQTLEYFYSGAQPAVARHSFPGSSVPELFGLRSWTTVRVMSTEQRHELLKRIGAGGMDKRKSAQECAQIAKDLNLSLYQVLRVSYEKNRIYRLQKLAKTGQTQVPKKRNTNSGNSVKSCHSKAYRKLMIDVDEAREQSDKVKPHSVVDGVEDGKEGEDDEDTEGIQNEFSFVADLRPSRPPRARRIVWSEGWDRQLISAYAKQRAKLGAGFPRVDWNTMENLPTAPAACRRRMAMMRSDIVTRKAILSLCSLIAARYVRHLESHRAQAGVTTDSSAGAAAEPLGREQMHSHVDMHSNNQVNAGVQPETENIANDYSWDDMTEPFLAAALDEIVRCRKAAKSTGSKRSAPLATRKSKCSNPEATLEPEDNAELVEDTCRRDIAESSSQNMSDPHKGHVAFAVARVMSSSWPSSAEKDVSRLNSADPRESHTGDEDTTVTHLGGPPLARFTTAAGPSRRMRKSAPKLLRKPSVDSGLSTEQQVRKSIGVANAVEIVKLVLLNSMQEKELVGPLVEAVQRFREDEVFTAVKYLREQGLLMAGQGAQTFVLSSKYFHDCAASRFPVGAGHQWHRSVQWVSENLEKMEEDWVSVPTQQQENQLAHLLSLVSTGEFAFNPSLPAKDIGETEERTVRRPGSHRPSAVQGEDATGGERHMVQTPASKYWTCERRERGFPGVEVSLMRSNRTLPCILSKYCSSKNLEGPSIPASDRLSLELTTSDFQDYSPMIIEQAGPVNLDCDTPEPGLNGEKDYTSMADGGCSSNKHCENECNQTLPAGYDGSSQVATKRRQVMDPSAANTRAEGYIDVGQESDGSLHRTEGNEMRNDRQGTTGEECDGQELTAAGREGAVVNNFQAGDDLLQARQTSRTESKDTIKSHKTIPEQLGRKATFTSQEDLSVSGSLTRVSTTLSREEMMRSDSSLDAEVNAENKLTIMGTARFKEPASAGAFTRISALEEPVRFFSRTKADSKIDRVRHLDSELLRYVYHAVEQAGAEGLALETLQEDLQNNGVDVGGRLRVAADFVEVLESFGLVKRINAFDHVRVLEFSHAKRFFINPKPSNGNCRKRKFGSETDILDTTGKRQKNFSSDIIERAGRFDSMDRRRMDQTTGYTAGSSRTGEHRVISLRRNYEGEEDDSSVEFVGIVPWLDRHGSLHPSMMRSLSRRVMGIVVGHPGISEDMLVGQLKVLNPQSGRQLLQFLEADGHLLSRLVMQHKVEVPRLLQKLVKENRSSLDCRYVKHYFSNPMSGGLL</sequence>
<dbReference type="InterPro" id="IPR044210">
    <property type="entry name" value="Tfc3-like"/>
</dbReference>
<feature type="region of interest" description="Disordered" evidence="6">
    <location>
        <begin position="467"/>
        <end position="503"/>
    </location>
</feature>
<accession>A0ABD1ZLZ7</accession>
<evidence type="ECO:0000259" key="9">
    <source>
        <dbReference type="Pfam" id="PF24101"/>
    </source>
</evidence>
<evidence type="ECO:0000259" key="10">
    <source>
        <dbReference type="Pfam" id="PF24538"/>
    </source>
</evidence>
<feature type="compositionally biased region" description="Basic residues" evidence="6">
    <location>
        <begin position="1368"/>
        <end position="1379"/>
    </location>
</feature>
<name>A0ABD1ZLZ7_9MARC</name>
<feature type="region of interest" description="Disordered" evidence="6">
    <location>
        <begin position="1046"/>
        <end position="1074"/>
    </location>
</feature>
<evidence type="ECO:0000313" key="14">
    <source>
        <dbReference type="EMBL" id="KAL2652072.1"/>
    </source>
</evidence>
<dbReference type="Proteomes" id="UP001605036">
    <property type="component" value="Unassembled WGS sequence"/>
</dbReference>